<dbReference type="InterPro" id="IPR019587">
    <property type="entry name" value="Polyketide_cyclase/dehydratase"/>
</dbReference>
<reference evidence="1 2" key="1">
    <citation type="submission" date="2017-10" db="EMBL/GenBank/DDBJ databases">
        <title>FDA dAtabase for Regulatory Grade micrObial Sequences (FDA-ARGOS): Supporting development and validation of Infectious Disease Dx tests.</title>
        <authorList>
            <person name="Campos J."/>
            <person name="Goldberg B."/>
            <person name="Tallon L.J."/>
            <person name="Sadzewicz L."/>
            <person name="Sengamalay N."/>
            <person name="Ott S."/>
            <person name="Godinez A."/>
            <person name="Nagaraj S."/>
            <person name="Vyas G."/>
            <person name="Aluvathingal J."/>
            <person name="Nadendla S."/>
            <person name="Geyer C."/>
            <person name="Nandy P."/>
            <person name="Hobson J."/>
            <person name="Sichtig H."/>
        </authorList>
    </citation>
    <scope>NUCLEOTIDE SEQUENCE [LARGE SCALE GENOMIC DNA]</scope>
    <source>
        <strain evidence="1 2">FDAARGOS_185</strain>
    </source>
</reference>
<evidence type="ECO:0000313" key="1">
    <source>
        <dbReference type="EMBL" id="TRZ33838.1"/>
    </source>
</evidence>
<dbReference type="EMBL" id="PDXQ01000001">
    <property type="protein sequence ID" value="TRZ33838.1"/>
    <property type="molecule type" value="Genomic_DNA"/>
</dbReference>
<dbReference type="CDD" id="cd07812">
    <property type="entry name" value="SRPBCC"/>
    <property type="match status" value="1"/>
</dbReference>
<comment type="caution">
    <text evidence="1">The sequence shown here is derived from an EMBL/GenBank/DDBJ whole genome shotgun (WGS) entry which is preliminary data.</text>
</comment>
<name>A0A4P8KGS0_ENTAV</name>
<evidence type="ECO:0000313" key="2">
    <source>
        <dbReference type="Proteomes" id="UP000316316"/>
    </source>
</evidence>
<sequence length="135" mass="15962">MVKTTIEAVFNEPIETIWHIVTDLRNAEWRSDLSKIEVLEDKKVFIEYTNQGFPTKFVITAYEPLKLYAFTLDNKNISGKWIGEFQSLSKTKTKIHFLEDVSPKKIYMKPFVKSYLTKQQKRYVDDLTNYLANKE</sequence>
<gene>
    <name evidence="1" type="ORF">AUF17_06980</name>
</gene>
<protein>
    <submittedName>
        <fullName evidence="1">Polyketide cyclase</fullName>
    </submittedName>
</protein>
<organism evidence="1 2">
    <name type="scientific">Enterococcus avium</name>
    <name type="common">Streptococcus avium</name>
    <dbReference type="NCBI Taxonomy" id="33945"/>
    <lineage>
        <taxon>Bacteria</taxon>
        <taxon>Bacillati</taxon>
        <taxon>Bacillota</taxon>
        <taxon>Bacilli</taxon>
        <taxon>Lactobacillales</taxon>
        <taxon>Enterococcaceae</taxon>
        <taxon>Enterococcus</taxon>
    </lineage>
</organism>
<dbReference type="SUPFAM" id="SSF55961">
    <property type="entry name" value="Bet v1-like"/>
    <property type="match status" value="1"/>
</dbReference>
<dbReference type="Pfam" id="PF10604">
    <property type="entry name" value="Polyketide_cyc2"/>
    <property type="match status" value="1"/>
</dbReference>
<dbReference type="Proteomes" id="UP000316316">
    <property type="component" value="Unassembled WGS sequence"/>
</dbReference>
<proteinExistence type="predicted"/>
<dbReference type="AlphaFoldDB" id="A0A4P8KGS0"/>
<accession>A0A4P8KGS0</accession>
<dbReference type="GeneID" id="69568239"/>
<dbReference type="Gene3D" id="3.30.530.20">
    <property type="match status" value="1"/>
</dbReference>
<dbReference type="RefSeq" id="WP_102865962.1">
    <property type="nucleotide sequence ID" value="NZ_CABGUH010000005.1"/>
</dbReference>
<dbReference type="InterPro" id="IPR023393">
    <property type="entry name" value="START-like_dom_sf"/>
</dbReference>